<keyword evidence="3" id="KW-1185">Reference proteome</keyword>
<evidence type="ECO:0008006" key="4">
    <source>
        <dbReference type="Google" id="ProtNLM"/>
    </source>
</evidence>
<name>A0A3S1CC29_9CYAN</name>
<protein>
    <recommendedName>
        <fullName evidence="4">DUF962 domain-containing protein</fullName>
    </recommendedName>
</protein>
<dbReference type="Pfam" id="PF06127">
    <property type="entry name" value="Mpo1-like"/>
    <property type="match status" value="1"/>
</dbReference>
<dbReference type="Proteomes" id="UP000271624">
    <property type="component" value="Unassembled WGS sequence"/>
</dbReference>
<organism evidence="2 3">
    <name type="scientific">Dulcicalothrix desertica PCC 7102</name>
    <dbReference type="NCBI Taxonomy" id="232991"/>
    <lineage>
        <taxon>Bacteria</taxon>
        <taxon>Bacillati</taxon>
        <taxon>Cyanobacteriota</taxon>
        <taxon>Cyanophyceae</taxon>
        <taxon>Nostocales</taxon>
        <taxon>Calotrichaceae</taxon>
        <taxon>Dulcicalothrix</taxon>
    </lineage>
</organism>
<evidence type="ECO:0000313" key="3">
    <source>
        <dbReference type="Proteomes" id="UP000271624"/>
    </source>
</evidence>
<sequence>MKNPKNSINNNITDHPFTDYWDIFILKHQHPINIILHILGIFIFYSLLLGAAYFHNIWLLCALPLTQLVGLTGHLLFERSHIDIQDAVFSWRASRCLGKMLWRVIIGKYKEDIQQRLDILHTYLSIYRKNIL</sequence>
<reference evidence="2" key="1">
    <citation type="submission" date="2018-12" db="EMBL/GenBank/DDBJ databases">
        <authorList>
            <person name="Will S."/>
            <person name="Neumann-Schaal M."/>
            <person name="Henke P."/>
        </authorList>
    </citation>
    <scope>NUCLEOTIDE SEQUENCE</scope>
    <source>
        <strain evidence="2">PCC 7102</strain>
    </source>
</reference>
<gene>
    <name evidence="2" type="ORF">DSM106972_045110</name>
</gene>
<feature type="transmembrane region" description="Helical" evidence="1">
    <location>
        <begin position="34"/>
        <end position="51"/>
    </location>
</feature>
<keyword evidence="1" id="KW-1133">Transmembrane helix</keyword>
<reference evidence="2" key="2">
    <citation type="journal article" date="2019" name="Genome Biol. Evol.">
        <title>Day and night: Metabolic profiles and evolutionary relationships of six axenic non-marine cyanobacteria.</title>
        <authorList>
            <person name="Will S.E."/>
            <person name="Henke P."/>
            <person name="Boedeker C."/>
            <person name="Huang S."/>
            <person name="Brinkmann H."/>
            <person name="Rohde M."/>
            <person name="Jarek M."/>
            <person name="Friedl T."/>
            <person name="Seufert S."/>
            <person name="Schumacher M."/>
            <person name="Overmann J."/>
            <person name="Neumann-Schaal M."/>
            <person name="Petersen J."/>
        </authorList>
    </citation>
    <scope>NUCLEOTIDE SEQUENCE [LARGE SCALE GENOMIC DNA]</scope>
    <source>
        <strain evidence="2">PCC 7102</strain>
    </source>
</reference>
<dbReference type="InterPro" id="IPR009305">
    <property type="entry name" value="Mpo1-like"/>
</dbReference>
<dbReference type="OrthoDB" id="460744at2"/>
<evidence type="ECO:0000256" key="1">
    <source>
        <dbReference type="SAM" id="Phobius"/>
    </source>
</evidence>
<evidence type="ECO:0000313" key="2">
    <source>
        <dbReference type="EMBL" id="RUT04283.1"/>
    </source>
</evidence>
<comment type="caution">
    <text evidence="2">The sequence shown here is derived from an EMBL/GenBank/DDBJ whole genome shotgun (WGS) entry which is preliminary data.</text>
</comment>
<dbReference type="EMBL" id="RSCL01000011">
    <property type="protein sequence ID" value="RUT04283.1"/>
    <property type="molecule type" value="Genomic_DNA"/>
</dbReference>
<proteinExistence type="predicted"/>
<dbReference type="RefSeq" id="WP_127082906.1">
    <property type="nucleotide sequence ID" value="NZ_RSCL01000011.1"/>
</dbReference>
<dbReference type="AlphaFoldDB" id="A0A3S1CC29"/>
<keyword evidence="1" id="KW-0472">Membrane</keyword>
<accession>A0A3S1CC29</accession>
<keyword evidence="1" id="KW-0812">Transmembrane</keyword>